<organism evidence="7 8">
    <name type="scientific">Komagataella pastoris</name>
    <name type="common">Yeast</name>
    <name type="synonym">Pichia pastoris</name>
    <dbReference type="NCBI Taxonomy" id="4922"/>
    <lineage>
        <taxon>Eukaryota</taxon>
        <taxon>Fungi</taxon>
        <taxon>Dikarya</taxon>
        <taxon>Ascomycota</taxon>
        <taxon>Saccharomycotina</taxon>
        <taxon>Pichiomycetes</taxon>
        <taxon>Pichiales</taxon>
        <taxon>Pichiaceae</taxon>
        <taxon>Komagataella</taxon>
    </lineage>
</organism>
<name>A0A1B2J9N1_PICPA</name>
<dbReference type="OrthoDB" id="1887033at2759"/>
<dbReference type="SUPFAM" id="SSF51445">
    <property type="entry name" value="(Trans)glycosidases"/>
    <property type="match status" value="1"/>
</dbReference>
<dbReference type="EMBL" id="CP014584">
    <property type="protein sequence ID" value="ANZ74575.1"/>
    <property type="molecule type" value="Genomic_DNA"/>
</dbReference>
<dbReference type="FunFam" id="3.20.20.80:FF:000100">
    <property type="entry name" value="Glycoside hydrolase superfamily"/>
    <property type="match status" value="1"/>
</dbReference>
<evidence type="ECO:0000313" key="7">
    <source>
        <dbReference type="EMBL" id="ANZ74575.1"/>
    </source>
</evidence>
<dbReference type="Pfam" id="PF00150">
    <property type="entry name" value="Cellulase"/>
    <property type="match status" value="1"/>
</dbReference>
<evidence type="ECO:0000256" key="1">
    <source>
        <dbReference type="ARBA" id="ARBA00005641"/>
    </source>
</evidence>
<proteinExistence type="inferred from homology"/>
<dbReference type="AlphaFoldDB" id="A0A1B2J9N1"/>
<dbReference type="InterPro" id="IPR001547">
    <property type="entry name" value="Glyco_hydro_5"/>
</dbReference>
<keyword evidence="8" id="KW-1185">Reference proteome</keyword>
<sequence length="498" mass="56971">MVLDKFKVLNLASSIDTICYSVNSGGDASRKQIFQSRNSFGVNFGSLFVLEKYIYGDIFIEGANCELDAVKNQIRSQGVSKTKALLDKHYQDYINDDDWRWLKDKGVEAIRIPVGYWHVDGGAFTSGTNFEKVSKVYADSWNILKEQYIEKANQHDIGVLLDLHALPSGANSSDHSGELLKRAGFWDSSSSILLATKVVEFIARDLSKYENLVGLQIVNESDFDNHAKNQKRYYTAAINAVRKVDPTLPVVISDGWWPDQWVQWISEQESRVKGPLGVVIDHHVYRCFSNDDRNKTPQQIIDNLDKDVLTNLSGTADFIVGEYSCVLDGRTWEKSKEDRNQVVALYGKTQSRIFQERAKSGSYFWTYKFEYGDGGEWGFRPMLERGCIERPAKLKGDLTDDQMNASLERRYSDHTNYWSQQCPNESFEHQRFKDGFVRGWRDALSFAKFNGSRLGRVDAWKKTRVDQHIKDRGGGKYVWEYEQGLQQGISEYEAQASS</sequence>
<keyword evidence="2 5" id="KW-0378">Hydrolase</keyword>
<evidence type="ECO:0000259" key="6">
    <source>
        <dbReference type="Pfam" id="PF00150"/>
    </source>
</evidence>
<dbReference type="PANTHER" id="PTHR31297:SF43">
    <property type="entry name" value="GLUCAN 1,3-BETA-GLUCOSIDASE 3"/>
    <property type="match status" value="1"/>
</dbReference>
<dbReference type="PANTHER" id="PTHR31297">
    <property type="entry name" value="GLUCAN ENDO-1,6-BETA-GLUCOSIDASE B"/>
    <property type="match status" value="1"/>
</dbReference>
<dbReference type="Proteomes" id="UP000094565">
    <property type="component" value="Chromosome 1"/>
</dbReference>
<protein>
    <submittedName>
        <fullName evidence="7">BA75_00992T0</fullName>
    </submittedName>
</protein>
<accession>A0A1B2J9N1</accession>
<gene>
    <name evidence="7" type="ORF">ATY40_BA7500992</name>
</gene>
<evidence type="ECO:0000256" key="5">
    <source>
        <dbReference type="RuleBase" id="RU361153"/>
    </source>
</evidence>
<dbReference type="GO" id="GO:0009986">
    <property type="term" value="C:cell surface"/>
    <property type="evidence" value="ECO:0007669"/>
    <property type="project" value="TreeGrafter"/>
</dbReference>
<evidence type="ECO:0000256" key="3">
    <source>
        <dbReference type="ARBA" id="ARBA00023295"/>
    </source>
</evidence>
<dbReference type="GO" id="GO:0009251">
    <property type="term" value="P:glucan catabolic process"/>
    <property type="evidence" value="ECO:0007669"/>
    <property type="project" value="TreeGrafter"/>
</dbReference>
<comment type="similarity">
    <text evidence="1 5">Belongs to the glycosyl hydrolase 5 (cellulase A) family.</text>
</comment>
<dbReference type="GO" id="GO:0005737">
    <property type="term" value="C:cytoplasm"/>
    <property type="evidence" value="ECO:0007669"/>
    <property type="project" value="UniProtKB-ARBA"/>
</dbReference>
<evidence type="ECO:0000256" key="2">
    <source>
        <dbReference type="ARBA" id="ARBA00022801"/>
    </source>
</evidence>
<keyword evidence="4" id="KW-0961">Cell wall biogenesis/degradation</keyword>
<dbReference type="Gene3D" id="3.20.20.80">
    <property type="entry name" value="Glycosidases"/>
    <property type="match status" value="1"/>
</dbReference>
<evidence type="ECO:0000313" key="8">
    <source>
        <dbReference type="Proteomes" id="UP000094565"/>
    </source>
</evidence>
<reference evidence="7 8" key="1">
    <citation type="submission" date="2016-02" db="EMBL/GenBank/DDBJ databases">
        <title>Comparative genomic and transcriptomic foundation for Pichia pastoris.</title>
        <authorList>
            <person name="Love K.R."/>
            <person name="Shah K.A."/>
            <person name="Whittaker C.A."/>
            <person name="Wu J."/>
            <person name="Bartlett M.C."/>
            <person name="Ma D."/>
            <person name="Leeson R.L."/>
            <person name="Priest M."/>
            <person name="Young S.K."/>
            <person name="Love J.C."/>
        </authorList>
    </citation>
    <scope>NUCLEOTIDE SEQUENCE [LARGE SCALE GENOMIC DNA]</scope>
    <source>
        <strain evidence="7 8">ATCC 28485</strain>
    </source>
</reference>
<feature type="domain" description="Glycoside hydrolase family 5" evidence="6">
    <location>
        <begin position="68"/>
        <end position="327"/>
    </location>
</feature>
<dbReference type="InterPro" id="IPR050386">
    <property type="entry name" value="Glycosyl_hydrolase_5"/>
</dbReference>
<evidence type="ECO:0000256" key="4">
    <source>
        <dbReference type="ARBA" id="ARBA00023316"/>
    </source>
</evidence>
<dbReference type="GO" id="GO:0046557">
    <property type="term" value="F:glucan endo-1,6-beta-glucosidase activity"/>
    <property type="evidence" value="ECO:0007669"/>
    <property type="project" value="TreeGrafter"/>
</dbReference>
<dbReference type="GO" id="GO:0005576">
    <property type="term" value="C:extracellular region"/>
    <property type="evidence" value="ECO:0007669"/>
    <property type="project" value="TreeGrafter"/>
</dbReference>
<dbReference type="GO" id="GO:0071555">
    <property type="term" value="P:cell wall organization"/>
    <property type="evidence" value="ECO:0007669"/>
    <property type="project" value="UniProtKB-KW"/>
</dbReference>
<dbReference type="InterPro" id="IPR017853">
    <property type="entry name" value="GH"/>
</dbReference>
<keyword evidence="3 5" id="KW-0326">Glycosidase</keyword>